<dbReference type="GO" id="GO:0008153">
    <property type="term" value="P:4-aminobenzoate biosynthetic process"/>
    <property type="evidence" value="ECO:0007669"/>
    <property type="project" value="TreeGrafter"/>
</dbReference>
<dbReference type="STRING" id="2903.R1ESW5"/>
<dbReference type="PRINTS" id="PR00095">
    <property type="entry name" value="ANTSNTHASEI"/>
</dbReference>
<dbReference type="HOGENOM" id="CLU_006493_4_2_1"/>
<dbReference type="GO" id="GO:0000162">
    <property type="term" value="P:L-tryptophan biosynthetic process"/>
    <property type="evidence" value="ECO:0007669"/>
    <property type="project" value="TreeGrafter"/>
</dbReference>
<dbReference type="AlphaFoldDB" id="A0A0D3JR86"/>
<name>A0A0D3JR86_EMIH1</name>
<feature type="domain" description="Chorismate-utilising enzyme C-terminal" evidence="1">
    <location>
        <begin position="1"/>
        <end position="140"/>
    </location>
</feature>
<dbReference type="Pfam" id="PF00425">
    <property type="entry name" value="Chorismate_bind"/>
    <property type="match status" value="1"/>
</dbReference>
<dbReference type="PaxDb" id="2903-EOD26021"/>
<organism evidence="2 3">
    <name type="scientific">Emiliania huxleyi (strain CCMP1516)</name>
    <dbReference type="NCBI Taxonomy" id="280463"/>
    <lineage>
        <taxon>Eukaryota</taxon>
        <taxon>Haptista</taxon>
        <taxon>Haptophyta</taxon>
        <taxon>Prymnesiophyceae</taxon>
        <taxon>Isochrysidales</taxon>
        <taxon>Noelaerhabdaceae</taxon>
        <taxon>Emiliania</taxon>
    </lineage>
</organism>
<dbReference type="GeneID" id="17271566"/>
<accession>A0A0D3JR86</accession>
<evidence type="ECO:0000313" key="2">
    <source>
        <dbReference type="EnsemblProtists" id="EOD26021"/>
    </source>
</evidence>
<dbReference type="RefSeq" id="XP_005778450.1">
    <property type="nucleotide sequence ID" value="XM_005778393.1"/>
</dbReference>
<dbReference type="InterPro" id="IPR019999">
    <property type="entry name" value="Anth_synth_I-like"/>
</dbReference>
<dbReference type="InterPro" id="IPR005801">
    <property type="entry name" value="ADC_synthase"/>
</dbReference>
<dbReference type="GO" id="GO:0046820">
    <property type="term" value="F:4-amino-4-deoxychorismate synthase activity"/>
    <property type="evidence" value="ECO:0007669"/>
    <property type="project" value="TreeGrafter"/>
</dbReference>
<dbReference type="PANTHER" id="PTHR11236">
    <property type="entry name" value="AMINOBENZOATE/ANTHRANILATE SYNTHASE"/>
    <property type="match status" value="1"/>
</dbReference>
<dbReference type="Proteomes" id="UP000013827">
    <property type="component" value="Unassembled WGS sequence"/>
</dbReference>
<dbReference type="PANTHER" id="PTHR11236:SF18">
    <property type="entry name" value="AMINODEOXYCHORISMATE SYNTHASE"/>
    <property type="match status" value="1"/>
</dbReference>
<evidence type="ECO:0000259" key="1">
    <source>
        <dbReference type="Pfam" id="PF00425"/>
    </source>
</evidence>
<reference evidence="2" key="2">
    <citation type="submission" date="2024-10" db="UniProtKB">
        <authorList>
            <consortium name="EnsemblProtists"/>
        </authorList>
    </citation>
    <scope>IDENTIFICATION</scope>
</reference>
<proteinExistence type="predicted"/>
<dbReference type="Gene3D" id="3.60.120.10">
    <property type="entry name" value="Anthranilate synthase"/>
    <property type="match status" value="1"/>
</dbReference>
<dbReference type="InterPro" id="IPR015890">
    <property type="entry name" value="Chorismate_C"/>
</dbReference>
<keyword evidence="3" id="KW-1185">Reference proteome</keyword>
<dbReference type="SUPFAM" id="SSF56322">
    <property type="entry name" value="ADC synthase"/>
    <property type="match status" value="1"/>
</dbReference>
<dbReference type="GO" id="GO:0005737">
    <property type="term" value="C:cytoplasm"/>
    <property type="evidence" value="ECO:0007669"/>
    <property type="project" value="TreeGrafter"/>
</dbReference>
<dbReference type="EnsemblProtists" id="EOD26021">
    <property type="protein sequence ID" value="EOD26021"/>
    <property type="gene ID" value="EMIHUDRAFT_237157"/>
</dbReference>
<sequence length="159" mass="16779">MIVDLVRNDLGRICRVGSVRVPKLMAIETYASVHQLVSTVTGDLEDGTDALDAAACAFPPGSMTGAPKTRTLQIIHELERGVPRGVYSGSLGFFSIDGASDLNVVIRTAVVSAEGVSLGAGGAIVTQSSPEDEWEEVLVKARPVIRAVECWLRPGDEAC</sequence>
<reference evidence="3" key="1">
    <citation type="journal article" date="2013" name="Nature">
        <title>Pan genome of the phytoplankton Emiliania underpins its global distribution.</title>
        <authorList>
            <person name="Read B.A."/>
            <person name="Kegel J."/>
            <person name="Klute M.J."/>
            <person name="Kuo A."/>
            <person name="Lefebvre S.C."/>
            <person name="Maumus F."/>
            <person name="Mayer C."/>
            <person name="Miller J."/>
            <person name="Monier A."/>
            <person name="Salamov A."/>
            <person name="Young J."/>
            <person name="Aguilar M."/>
            <person name="Claverie J.M."/>
            <person name="Frickenhaus S."/>
            <person name="Gonzalez K."/>
            <person name="Herman E.K."/>
            <person name="Lin Y.C."/>
            <person name="Napier J."/>
            <person name="Ogata H."/>
            <person name="Sarno A.F."/>
            <person name="Shmutz J."/>
            <person name="Schroeder D."/>
            <person name="de Vargas C."/>
            <person name="Verret F."/>
            <person name="von Dassow P."/>
            <person name="Valentin K."/>
            <person name="Van de Peer Y."/>
            <person name="Wheeler G."/>
            <person name="Dacks J.B."/>
            <person name="Delwiche C.F."/>
            <person name="Dyhrman S.T."/>
            <person name="Glockner G."/>
            <person name="John U."/>
            <person name="Richards T."/>
            <person name="Worden A.Z."/>
            <person name="Zhang X."/>
            <person name="Grigoriev I.V."/>
            <person name="Allen A.E."/>
            <person name="Bidle K."/>
            <person name="Borodovsky M."/>
            <person name="Bowler C."/>
            <person name="Brownlee C."/>
            <person name="Cock J.M."/>
            <person name="Elias M."/>
            <person name="Gladyshev V.N."/>
            <person name="Groth M."/>
            <person name="Guda C."/>
            <person name="Hadaegh A."/>
            <person name="Iglesias-Rodriguez M.D."/>
            <person name="Jenkins J."/>
            <person name="Jones B.M."/>
            <person name="Lawson T."/>
            <person name="Leese F."/>
            <person name="Lindquist E."/>
            <person name="Lobanov A."/>
            <person name="Lomsadze A."/>
            <person name="Malik S.B."/>
            <person name="Marsh M.E."/>
            <person name="Mackinder L."/>
            <person name="Mock T."/>
            <person name="Mueller-Roeber B."/>
            <person name="Pagarete A."/>
            <person name="Parker M."/>
            <person name="Probert I."/>
            <person name="Quesneville H."/>
            <person name="Raines C."/>
            <person name="Rensing S.A."/>
            <person name="Riano-Pachon D.M."/>
            <person name="Richier S."/>
            <person name="Rokitta S."/>
            <person name="Shiraiwa Y."/>
            <person name="Soanes D.M."/>
            <person name="van der Giezen M."/>
            <person name="Wahlund T.M."/>
            <person name="Williams B."/>
            <person name="Wilson W."/>
            <person name="Wolfe G."/>
            <person name="Wurch L.L."/>
        </authorList>
    </citation>
    <scope>NUCLEOTIDE SEQUENCE</scope>
</reference>
<dbReference type="KEGG" id="ehx:EMIHUDRAFT_237157"/>
<protein>
    <recommendedName>
        <fullName evidence="1">Chorismate-utilising enzyme C-terminal domain-containing protein</fullName>
    </recommendedName>
</protein>
<evidence type="ECO:0000313" key="3">
    <source>
        <dbReference type="Proteomes" id="UP000013827"/>
    </source>
</evidence>
<dbReference type="eggNOG" id="KOG1224">
    <property type="taxonomic scope" value="Eukaryota"/>
</dbReference>